<dbReference type="Proteomes" id="UP001304461">
    <property type="component" value="Unassembled WGS sequence"/>
</dbReference>
<gene>
    <name evidence="2" type="ORF">VB738_06450</name>
</gene>
<dbReference type="EMBL" id="JAYGHX010000003">
    <property type="protein sequence ID" value="MEA5390898.1"/>
    <property type="molecule type" value="Genomic_DNA"/>
</dbReference>
<keyword evidence="3" id="KW-1185">Reference proteome</keyword>
<organism evidence="2 3">
    <name type="scientific">Cyanobium gracile UHCC 0139</name>
    <dbReference type="NCBI Taxonomy" id="3110308"/>
    <lineage>
        <taxon>Bacteria</taxon>
        <taxon>Bacillati</taxon>
        <taxon>Cyanobacteriota</taxon>
        <taxon>Cyanophyceae</taxon>
        <taxon>Synechococcales</taxon>
        <taxon>Prochlorococcaceae</taxon>
        <taxon>Cyanobium</taxon>
    </lineage>
</organism>
<proteinExistence type="predicted"/>
<dbReference type="GO" id="GO:0016787">
    <property type="term" value="F:hydrolase activity"/>
    <property type="evidence" value="ECO:0007669"/>
    <property type="project" value="UniProtKB-KW"/>
</dbReference>
<accession>A0ABU5RT07</accession>
<keyword evidence="2" id="KW-0378">Hydrolase</keyword>
<evidence type="ECO:0000313" key="2">
    <source>
        <dbReference type="EMBL" id="MEA5390898.1"/>
    </source>
</evidence>
<dbReference type="Gene3D" id="3.40.50.1820">
    <property type="entry name" value="alpha/beta hydrolase"/>
    <property type="match status" value="1"/>
</dbReference>
<dbReference type="RefSeq" id="WP_323304971.1">
    <property type="nucleotide sequence ID" value="NZ_JAYGHX010000003.1"/>
</dbReference>
<feature type="region of interest" description="Disordered" evidence="1">
    <location>
        <begin position="143"/>
        <end position="164"/>
    </location>
</feature>
<dbReference type="SUPFAM" id="SSF53474">
    <property type="entry name" value="alpha/beta-Hydrolases"/>
    <property type="match status" value="1"/>
</dbReference>
<name>A0ABU5RT07_9CYAN</name>
<evidence type="ECO:0000256" key="1">
    <source>
        <dbReference type="SAM" id="MobiDB-lite"/>
    </source>
</evidence>
<protein>
    <submittedName>
        <fullName evidence="2">Alpha/beta hydrolase</fullName>
    </submittedName>
</protein>
<reference evidence="2 3" key="1">
    <citation type="submission" date="2023-12" db="EMBL/GenBank/DDBJ databases">
        <title>Baltic Sea Cyanobacteria.</title>
        <authorList>
            <person name="Delbaje E."/>
            <person name="Fewer D.P."/>
            <person name="Shishido T.K."/>
        </authorList>
    </citation>
    <scope>NUCLEOTIDE SEQUENCE [LARGE SCALE GENOMIC DNA]</scope>
    <source>
        <strain evidence="2 3">UHCC 0139</strain>
    </source>
</reference>
<evidence type="ECO:0000313" key="3">
    <source>
        <dbReference type="Proteomes" id="UP001304461"/>
    </source>
</evidence>
<dbReference type="InterPro" id="IPR029058">
    <property type="entry name" value="AB_hydrolase_fold"/>
</dbReference>
<sequence>MPSPPEAAPASSLQVIAMHGWAGDGLGWDLLRQALAAPDWHWQCGERGYGGRTPDHPQWAPGGRRLLIGHSMGPHLLPPTLLEQAEAVVLLASFARFLPPGREGRRLQTALAGMAAQLAEGPDESDTARRAQLMLQTFLEKAASPDPPELLPHGPASQPVGPEGRRRLRDDLERLAACADLPPGFPEGVPVLIVEAGADRIVGPEARALLRERLPHAEVLHFEGAGHCLLQAPLPAELRRWITANLGP</sequence>
<comment type="caution">
    <text evidence="2">The sequence shown here is derived from an EMBL/GenBank/DDBJ whole genome shotgun (WGS) entry which is preliminary data.</text>
</comment>